<dbReference type="PROSITE" id="PS51143">
    <property type="entry name" value="MT_A70"/>
    <property type="match status" value="1"/>
</dbReference>
<dbReference type="InterPro" id="IPR002052">
    <property type="entry name" value="DNA_methylase_N6_adenine_CS"/>
</dbReference>
<protein>
    <recommendedName>
        <fullName evidence="7">Methyltransferase-like protein 1</fullName>
    </recommendedName>
</protein>
<feature type="region of interest" description="Disordered" evidence="4">
    <location>
        <begin position="1"/>
        <end position="431"/>
    </location>
</feature>
<feature type="compositionally biased region" description="Basic and acidic residues" evidence="4">
    <location>
        <begin position="93"/>
        <end position="132"/>
    </location>
</feature>
<comment type="similarity">
    <text evidence="3">Belongs to the MT-A70-like family.</text>
</comment>
<sequence length="1128" mass="126156">MEVSESSWSRSNKRDVEDGTEARESSRIEDDEGWDGSDKRKHRSSKSHKHNSSQEEVEEQDSGRRKSSGDRGGIRKKSGSSSRVGSGDEDDYDSRRESWSKIPRRSLDEKGERRASEGYRERDLDSSRRNRDEEPELNSLRKSIIKPSVGQETSQGKSQGKSGSKVESSHERDVEKGRDLETKYPDGKESGREKDYGWHEQERNPARRRVDEVGTGRRAEEINYGDRKASDHYKHGNNRERAIDPRNESAEERSRAVDSSREKSGRREDKRGNDERSRGRSDAQAEDLRTGTTLEEARDDKQRKARGRSEDLEPTAHRYSSKAHGEKTEKHRRDEIDSRGGREITHAKRSRSPERSGRYHRESDVHERGLSESDTERNIGSKGKERDKENYRDDRPPKGKDSWEGSKEHWRRSHSRKDAGDGDNYEFDHAKEWHDKDRMVADKLYGRSAYRKDNRVRTEGLKASSNSGTKHDNSDSIEIKPNLNFDFGREKSVSTLPEEEWGYSQDDSLTMDHGSGRAPLDSPAGRGRGQKGSGQSMSGGVHPPANNHGSGSFGRVHQQGQKGGRPSRGRGRPPSRDSQRAGLPLPMMPPPFSHLNLPPGPMQPGGPNLAHSPGPSIPPNVFIPSFTGPLVWPGPRGVDMSMLAVPPNLPPMPPTGPGGPRFGPNVGNGPNHPLFFNQQGPGRGAPPNLPGPLFNPVGPIGRDTANDKPPTGWGQTRSSGPSGKAPSRGEQNDYSQNFVDTGMRPQNFIRELELTSVVEDYPKLRELIQRKDEIVAKAASPPMYYKCDLKDHVLSPDFFGTKFDVILVDPPWEEYVHRAPGVTDHLEYWTFEEIQNLKIEAIADTPSFIFLWVGDGVGLEQGRQCLKKWGFRRCEDICWVKTNKKNATPGLRHDSHTLFQHSKEHCLMGIKGTVRRSTDGHIIHANIDTDIIIAEEPTDGSTKKPDDMYRIIEHFALGRRRLELFGEDHNIRSGWLTVGKGLSSSNFNAEAYIRNFSDKDGKVWQGGGGRNPPPEAPHLVLTTPEIEGLRPKSPPAKSQQQQSMSLITPGSSNSRRVSGNSPQNPSAASFPGMNQEPSGLDPPNSWVSPMASDDKFYDGYGFNPACAGQVVGDHIEFDPHRMLNMNMM</sequence>
<keyword evidence="6" id="KW-1185">Reference proteome</keyword>
<evidence type="ECO:0000256" key="2">
    <source>
        <dbReference type="ARBA" id="ARBA00023242"/>
    </source>
</evidence>
<dbReference type="PANTHER" id="PTHR13107:SF0">
    <property type="entry name" value="N6-ADENOSINE-METHYLTRANSFERASE NON-CATALYTIC SUBUNIT"/>
    <property type="match status" value="1"/>
</dbReference>
<feature type="compositionally biased region" description="Low complexity" evidence="4">
    <location>
        <begin position="1035"/>
        <end position="1062"/>
    </location>
</feature>
<reference evidence="6" key="1">
    <citation type="journal article" date="2017" name="Nat. Commun.">
        <title>The asparagus genome sheds light on the origin and evolution of a young Y chromosome.</title>
        <authorList>
            <person name="Harkess A."/>
            <person name="Zhou J."/>
            <person name="Xu C."/>
            <person name="Bowers J.E."/>
            <person name="Van der Hulst R."/>
            <person name="Ayyampalayam S."/>
            <person name="Mercati F."/>
            <person name="Riccardi P."/>
            <person name="McKain M.R."/>
            <person name="Kakrana A."/>
            <person name="Tang H."/>
            <person name="Ray J."/>
            <person name="Groenendijk J."/>
            <person name="Arikit S."/>
            <person name="Mathioni S.M."/>
            <person name="Nakano M."/>
            <person name="Shan H."/>
            <person name="Telgmann-Rauber A."/>
            <person name="Kanno A."/>
            <person name="Yue Z."/>
            <person name="Chen H."/>
            <person name="Li W."/>
            <person name="Chen Y."/>
            <person name="Xu X."/>
            <person name="Zhang Y."/>
            <person name="Luo S."/>
            <person name="Chen H."/>
            <person name="Gao J."/>
            <person name="Mao Z."/>
            <person name="Pires J.C."/>
            <person name="Luo M."/>
            <person name="Kudrna D."/>
            <person name="Wing R.A."/>
            <person name="Meyers B.C."/>
            <person name="Yi K."/>
            <person name="Kong H."/>
            <person name="Lavrijsen P."/>
            <person name="Sunseri F."/>
            <person name="Falavigna A."/>
            <person name="Ye Y."/>
            <person name="Leebens-Mack J.H."/>
            <person name="Chen G."/>
        </authorList>
    </citation>
    <scope>NUCLEOTIDE SEQUENCE [LARGE SCALE GENOMIC DNA]</scope>
    <source>
        <strain evidence="6">cv. DH0086</strain>
    </source>
</reference>
<feature type="compositionally biased region" description="Low complexity" evidence="4">
    <location>
        <begin position="150"/>
        <end position="166"/>
    </location>
</feature>
<evidence type="ECO:0000256" key="4">
    <source>
        <dbReference type="SAM" id="MobiDB-lite"/>
    </source>
</evidence>
<dbReference type="GO" id="GO:0036396">
    <property type="term" value="C:RNA N6-methyladenosine methyltransferase complex"/>
    <property type="evidence" value="ECO:0007669"/>
    <property type="project" value="TreeGrafter"/>
</dbReference>
<evidence type="ECO:0008006" key="7">
    <source>
        <dbReference type="Google" id="ProtNLM"/>
    </source>
</evidence>
<feature type="region of interest" description="Disordered" evidence="4">
    <location>
        <begin position="444"/>
        <end position="615"/>
    </location>
</feature>
<evidence type="ECO:0000313" key="6">
    <source>
        <dbReference type="Proteomes" id="UP000243459"/>
    </source>
</evidence>
<evidence type="ECO:0000313" key="5">
    <source>
        <dbReference type="EMBL" id="ONK79088.1"/>
    </source>
</evidence>
<dbReference type="Pfam" id="PF05063">
    <property type="entry name" value="MT-A70"/>
    <property type="match status" value="1"/>
</dbReference>
<keyword evidence="2" id="KW-0539">Nucleus</keyword>
<dbReference type="OMA" id="WAYMQEN"/>
<feature type="compositionally biased region" description="Basic and acidic residues" evidence="4">
    <location>
        <begin position="469"/>
        <end position="478"/>
    </location>
</feature>
<dbReference type="GO" id="GO:0005634">
    <property type="term" value="C:nucleus"/>
    <property type="evidence" value="ECO:0007669"/>
    <property type="project" value="UniProtKB-SubCell"/>
</dbReference>
<gene>
    <name evidence="5" type="ORF">A4U43_C01F2820</name>
</gene>
<feature type="compositionally biased region" description="Basic and acidic residues" evidence="4">
    <location>
        <begin position="167"/>
        <end position="316"/>
    </location>
</feature>
<feature type="compositionally biased region" description="Polar residues" evidence="4">
    <location>
        <begin position="1"/>
        <end position="10"/>
    </location>
</feature>
<evidence type="ECO:0000256" key="3">
    <source>
        <dbReference type="PROSITE-ProRule" id="PRU00489"/>
    </source>
</evidence>
<dbReference type="OrthoDB" id="14833at2759"/>
<dbReference type="Proteomes" id="UP000243459">
    <property type="component" value="Chromosome 1"/>
</dbReference>
<name>A0A5P1FLI0_ASPOF</name>
<dbReference type="PROSITE" id="PS00092">
    <property type="entry name" value="N6_MTASE"/>
    <property type="match status" value="1"/>
</dbReference>
<feature type="compositionally biased region" description="Basic and acidic residues" evidence="4">
    <location>
        <begin position="323"/>
        <end position="408"/>
    </location>
</feature>
<dbReference type="InterPro" id="IPR007757">
    <property type="entry name" value="MT-A70-like"/>
</dbReference>
<dbReference type="GO" id="GO:0008168">
    <property type="term" value="F:methyltransferase activity"/>
    <property type="evidence" value="ECO:0007669"/>
    <property type="project" value="InterPro"/>
</dbReference>
<dbReference type="InterPro" id="IPR045123">
    <property type="entry name" value="METTL14-like"/>
</dbReference>
<feature type="compositionally biased region" description="Basic and acidic residues" evidence="4">
    <location>
        <begin position="12"/>
        <end position="28"/>
    </location>
</feature>
<comment type="subcellular location">
    <subcellularLocation>
        <location evidence="1">Nucleus</location>
    </subcellularLocation>
</comment>
<dbReference type="Gramene" id="ONK79088">
    <property type="protein sequence ID" value="ONK79088"/>
    <property type="gene ID" value="A4U43_C01F2820"/>
</dbReference>
<accession>A0A5P1FLI0</accession>
<feature type="compositionally biased region" description="Basic and acidic residues" evidence="4">
    <location>
        <begin position="416"/>
        <end position="431"/>
    </location>
</feature>
<dbReference type="SUPFAM" id="SSF53335">
    <property type="entry name" value="S-adenosyl-L-methionine-dependent methyltransferases"/>
    <property type="match status" value="1"/>
</dbReference>
<dbReference type="EMBL" id="CM007381">
    <property type="protein sequence ID" value="ONK79088.1"/>
    <property type="molecule type" value="Genomic_DNA"/>
</dbReference>
<dbReference type="GO" id="GO:0032259">
    <property type="term" value="P:methylation"/>
    <property type="evidence" value="ECO:0007669"/>
    <property type="project" value="InterPro"/>
</dbReference>
<evidence type="ECO:0000256" key="1">
    <source>
        <dbReference type="ARBA" id="ARBA00004123"/>
    </source>
</evidence>
<dbReference type="AlphaFoldDB" id="A0A5P1FLI0"/>
<organism evidence="5 6">
    <name type="scientific">Asparagus officinalis</name>
    <name type="common">Garden asparagus</name>
    <dbReference type="NCBI Taxonomy" id="4686"/>
    <lineage>
        <taxon>Eukaryota</taxon>
        <taxon>Viridiplantae</taxon>
        <taxon>Streptophyta</taxon>
        <taxon>Embryophyta</taxon>
        <taxon>Tracheophyta</taxon>
        <taxon>Spermatophyta</taxon>
        <taxon>Magnoliopsida</taxon>
        <taxon>Liliopsida</taxon>
        <taxon>Asparagales</taxon>
        <taxon>Asparagaceae</taxon>
        <taxon>Asparagoideae</taxon>
        <taxon>Asparagus</taxon>
    </lineage>
</organism>
<feature type="compositionally biased region" description="Basic and acidic residues" evidence="4">
    <location>
        <begin position="61"/>
        <end position="73"/>
    </location>
</feature>
<feature type="region of interest" description="Disordered" evidence="4">
    <location>
        <begin position="1027"/>
        <end position="1087"/>
    </location>
</feature>
<feature type="compositionally biased region" description="Basic and acidic residues" evidence="4">
    <location>
        <begin position="444"/>
        <end position="460"/>
    </location>
</feature>
<dbReference type="GO" id="GO:0003729">
    <property type="term" value="F:mRNA binding"/>
    <property type="evidence" value="ECO:0007669"/>
    <property type="project" value="TreeGrafter"/>
</dbReference>
<proteinExistence type="inferred from homology"/>
<dbReference type="PROSITE" id="PS51592">
    <property type="entry name" value="SAM_MTA70L_2"/>
    <property type="match status" value="1"/>
</dbReference>
<dbReference type="InterPro" id="IPR029063">
    <property type="entry name" value="SAM-dependent_MTases_sf"/>
</dbReference>
<feature type="compositionally biased region" description="Pro residues" evidence="4">
    <location>
        <begin position="586"/>
        <end position="604"/>
    </location>
</feature>
<feature type="region of interest" description="Disordered" evidence="4">
    <location>
        <begin position="669"/>
        <end position="739"/>
    </location>
</feature>
<dbReference type="PANTHER" id="PTHR13107">
    <property type="entry name" value="N6-ADENOSINE-METHYLTRANSFERASE NON-CATALYTIC SUBUNIT"/>
    <property type="match status" value="1"/>
</dbReference>
<feature type="compositionally biased region" description="Basic residues" evidence="4">
    <location>
        <begin position="39"/>
        <end position="51"/>
    </location>
</feature>